<proteinExistence type="predicted"/>
<reference evidence="1 2" key="1">
    <citation type="submission" date="2016-01" db="EMBL/GenBank/DDBJ databases">
        <authorList>
            <person name="Oliw E.H."/>
        </authorList>
    </citation>
    <scope>NUCLEOTIDE SEQUENCE [LARGE SCALE GENOMIC DNA]</scope>
    <source>
        <strain evidence="1 2">MJR7757A</strain>
    </source>
</reference>
<dbReference type="RefSeq" id="WP_003464861.1">
    <property type="nucleotide sequence ID" value="NZ_CATNXU010000011.1"/>
</dbReference>
<dbReference type="Pfam" id="PF17332">
    <property type="entry name" value="DUF5592"/>
    <property type="match status" value="1"/>
</dbReference>
<dbReference type="AlphaFoldDB" id="A0A133MLX9"/>
<accession>A0A133MLX9</accession>
<organism evidence="1 2">
    <name type="scientific">Clostridium perfringens</name>
    <dbReference type="NCBI Taxonomy" id="1502"/>
    <lineage>
        <taxon>Bacteria</taxon>
        <taxon>Bacillati</taxon>
        <taxon>Bacillota</taxon>
        <taxon>Clostridia</taxon>
        <taxon>Eubacteriales</taxon>
        <taxon>Clostridiaceae</taxon>
        <taxon>Clostridium</taxon>
    </lineage>
</organism>
<dbReference type="PATRIC" id="fig|1502.174.peg.3139"/>
<dbReference type="InterPro" id="IPR020275">
    <property type="entry name" value="DUF5592"/>
</dbReference>
<name>A0A133MLX9_CLOPF</name>
<dbReference type="Proteomes" id="UP000070646">
    <property type="component" value="Unassembled WGS sequence"/>
</dbReference>
<dbReference type="EMBL" id="LRPU01000208">
    <property type="protein sequence ID" value="KXA05044.1"/>
    <property type="molecule type" value="Genomic_DNA"/>
</dbReference>
<evidence type="ECO:0000313" key="1">
    <source>
        <dbReference type="EMBL" id="KXA05044.1"/>
    </source>
</evidence>
<comment type="caution">
    <text evidence="1">The sequence shown here is derived from an EMBL/GenBank/DDBJ whole genome shotgun (WGS) entry which is preliminary data.</text>
</comment>
<evidence type="ECO:0000313" key="2">
    <source>
        <dbReference type="Proteomes" id="UP000070646"/>
    </source>
</evidence>
<gene>
    <name evidence="1" type="ORF">HMPREF3222_03112</name>
</gene>
<sequence length="89" mass="10254">MYNIPKEISSEIKLSSKFYLFDLGMTLLALVFAFSLQSLVYPPLLIPFYIFVAGSSIYLVNKSKVNPKKRIYQSVYLALMRDKTTYIAE</sequence>
<protein>
    <submittedName>
        <fullName evidence="1">Uncharacterized protein</fullName>
    </submittedName>
</protein>